<evidence type="ECO:0000313" key="8">
    <source>
        <dbReference type="Proteomes" id="UP000037267"/>
    </source>
</evidence>
<dbReference type="AlphaFoldDB" id="A0A0L0WA53"/>
<dbReference type="InterPro" id="IPR013525">
    <property type="entry name" value="ABC2_TM"/>
</dbReference>
<evidence type="ECO:0000259" key="6">
    <source>
        <dbReference type="Pfam" id="PF12698"/>
    </source>
</evidence>
<dbReference type="OrthoDB" id="9811483at2"/>
<evidence type="ECO:0000256" key="5">
    <source>
        <dbReference type="SAM" id="Phobius"/>
    </source>
</evidence>
<protein>
    <submittedName>
        <fullName evidence="7">Phage infection protein</fullName>
    </submittedName>
</protein>
<comment type="subcellular location">
    <subcellularLocation>
        <location evidence="1">Membrane</location>
        <topology evidence="1">Multi-pass membrane protein</topology>
    </subcellularLocation>
</comment>
<feature type="transmembrane region" description="Helical" evidence="5">
    <location>
        <begin position="20"/>
        <end position="38"/>
    </location>
</feature>
<dbReference type="STRING" id="1503.CLPU_7c00270"/>
<dbReference type="PANTHER" id="PTHR43077">
    <property type="entry name" value="TRANSPORT PERMEASE YVFS-RELATED"/>
    <property type="match status" value="1"/>
</dbReference>
<reference evidence="8" key="1">
    <citation type="submission" date="2015-07" db="EMBL/GenBank/DDBJ databases">
        <title>Draft genome sequence of the purine-degrading Gottschalkia purinilyticum DSM 1384 (formerly Clostridium purinilyticum).</title>
        <authorList>
            <person name="Poehlein A."/>
            <person name="Schiel-Bengelsdorf B."/>
            <person name="Bengelsdorf F.R."/>
            <person name="Daniel R."/>
            <person name="Duerre P."/>
        </authorList>
    </citation>
    <scope>NUCLEOTIDE SEQUENCE [LARGE SCALE GENOMIC DNA]</scope>
    <source>
        <strain evidence="8">DSM 1384</strain>
    </source>
</reference>
<feature type="transmembrane region" description="Helical" evidence="5">
    <location>
        <begin position="522"/>
        <end position="541"/>
    </location>
</feature>
<dbReference type="NCBIfam" id="TIGR03062">
    <property type="entry name" value="pip_yhgE_Cterm"/>
    <property type="match status" value="1"/>
</dbReference>
<dbReference type="EMBL" id="LGSS01000007">
    <property type="protein sequence ID" value="KNF08399.1"/>
    <property type="molecule type" value="Genomic_DNA"/>
</dbReference>
<keyword evidence="2 5" id="KW-0812">Transmembrane</keyword>
<dbReference type="PANTHER" id="PTHR43077:SF10">
    <property type="entry name" value="TRANSPORT PERMEASE PROTEIN"/>
    <property type="match status" value="1"/>
</dbReference>
<dbReference type="InterPro" id="IPR017501">
    <property type="entry name" value="Phage_infect_YhgE_C"/>
</dbReference>
<dbReference type="RefSeq" id="WP_050355237.1">
    <property type="nucleotide sequence ID" value="NZ_LGSS01000007.1"/>
</dbReference>
<evidence type="ECO:0000256" key="3">
    <source>
        <dbReference type="ARBA" id="ARBA00022989"/>
    </source>
</evidence>
<feature type="transmembrane region" description="Helical" evidence="5">
    <location>
        <begin position="562"/>
        <end position="587"/>
    </location>
</feature>
<keyword evidence="4 5" id="KW-0472">Membrane</keyword>
<keyword evidence="3 5" id="KW-1133">Transmembrane helix</keyword>
<feature type="transmembrane region" description="Helical" evidence="5">
    <location>
        <begin position="622"/>
        <end position="641"/>
    </location>
</feature>
<dbReference type="GO" id="GO:0140359">
    <property type="term" value="F:ABC-type transporter activity"/>
    <property type="evidence" value="ECO:0007669"/>
    <property type="project" value="InterPro"/>
</dbReference>
<sequence length="719" mass="80124">MKNILRIYKRDIKNILSDWVVLVVILGLMILPALYAWFNIKSSWDPYGNTSGIKVAVVNNDKGDSFKGTKINVGNQLVQQLKGNKNIGWNFVSEKEADKGLKNGKYYASIKITDDFSHKLLSIVRDEQEKPSIIYSVNEKINAVAPKITQKGVTSLQGEVTKNFVKTVNGIIFDLFNKFGVELEQGKPKLKELQNLIYFVDEKIPQINKDIEEFDKGLITLNGLTKKVQGNVPLIQDSIKKGSNAANKSKDFLVRAKDGIQQAGPSIKQDLILARQITSGAENMIPEAINLINTDAPKAKEMLINIKDKFNNGTSIITNITNFLRSIDKDSNSNIIQSIINKLAVIKSNMNNKVQLINKVIDIINNGQQPSVDILNKINDLSTRVTPTLNAIINSFDSKVIPAINNITGELINVTDNAIKLLNDANEDLPVVEDLINKAYKGSEKGAEGIDLLKKKLPGIETSIHSVAIKLRKLDNDQDLNEIIKLLKNDARKESEFLSNPIEIKENRIFAIPNYGSAMSPFFTTLSLWVGTLLLVSLLSTHVKKLDDNKNLKAYEKYLGKYLTFMTIAIFQAIIVSTGDIFILKTYVSNKLVFLLFSVFISIVFSMIIYTLVSVFGNVGKALAVILLVLQISSSGGTFPIEVTPTFFQKINPMLPFTYAVSGMREAVGGVILESLRYNTIILLLYFFIFLAIGLLFKKKLDNINSKFVKRFKESGLGE</sequence>
<dbReference type="Gene3D" id="3.40.1710.10">
    <property type="entry name" value="abc type-2 transporter like domain"/>
    <property type="match status" value="1"/>
</dbReference>
<feature type="domain" description="ABC-2 type transporter transmembrane" evidence="6">
    <location>
        <begin position="21"/>
        <end position="164"/>
    </location>
</feature>
<feature type="transmembrane region" description="Helical" evidence="5">
    <location>
        <begin position="593"/>
        <end position="615"/>
    </location>
</feature>
<dbReference type="NCBIfam" id="TIGR03061">
    <property type="entry name" value="pip_yhgE_Nterm"/>
    <property type="match status" value="1"/>
</dbReference>
<accession>A0A0L0WA53</accession>
<proteinExistence type="predicted"/>
<gene>
    <name evidence="7" type="primary">pip</name>
    <name evidence="7" type="ORF">CLPU_7c00270</name>
</gene>
<feature type="transmembrane region" description="Helical" evidence="5">
    <location>
        <begin position="678"/>
        <end position="697"/>
    </location>
</feature>
<feature type="domain" description="ABC-2 type transporter transmembrane" evidence="6">
    <location>
        <begin position="328"/>
        <end position="696"/>
    </location>
</feature>
<dbReference type="InterPro" id="IPR017500">
    <property type="entry name" value="Phage_infect_YhgE_N"/>
</dbReference>
<dbReference type="PATRIC" id="fig|1503.3.peg.3014"/>
<dbReference type="GO" id="GO:0016020">
    <property type="term" value="C:membrane"/>
    <property type="evidence" value="ECO:0007669"/>
    <property type="project" value="UniProtKB-SubCell"/>
</dbReference>
<dbReference type="InterPro" id="IPR051328">
    <property type="entry name" value="T7SS_ABC-Transporter"/>
</dbReference>
<evidence type="ECO:0000256" key="4">
    <source>
        <dbReference type="ARBA" id="ARBA00023136"/>
    </source>
</evidence>
<evidence type="ECO:0000256" key="2">
    <source>
        <dbReference type="ARBA" id="ARBA00022692"/>
    </source>
</evidence>
<evidence type="ECO:0000313" key="7">
    <source>
        <dbReference type="EMBL" id="KNF08399.1"/>
    </source>
</evidence>
<evidence type="ECO:0000256" key="1">
    <source>
        <dbReference type="ARBA" id="ARBA00004141"/>
    </source>
</evidence>
<organism evidence="7 8">
    <name type="scientific">Gottschalkia purinilytica</name>
    <name type="common">Clostridium purinilyticum</name>
    <dbReference type="NCBI Taxonomy" id="1503"/>
    <lineage>
        <taxon>Bacteria</taxon>
        <taxon>Bacillati</taxon>
        <taxon>Bacillota</taxon>
        <taxon>Tissierellia</taxon>
        <taxon>Tissierellales</taxon>
        <taxon>Gottschalkiaceae</taxon>
        <taxon>Gottschalkia</taxon>
    </lineage>
</organism>
<comment type="caution">
    <text evidence="7">The sequence shown here is derived from an EMBL/GenBank/DDBJ whole genome shotgun (WGS) entry which is preliminary data.</text>
</comment>
<dbReference type="Pfam" id="PF12698">
    <property type="entry name" value="ABC2_membrane_3"/>
    <property type="match status" value="2"/>
</dbReference>
<keyword evidence="8" id="KW-1185">Reference proteome</keyword>
<dbReference type="Proteomes" id="UP000037267">
    <property type="component" value="Unassembled WGS sequence"/>
</dbReference>
<name>A0A0L0WA53_GOTPU</name>